<proteinExistence type="predicted"/>
<dbReference type="SUPFAM" id="SSF53098">
    <property type="entry name" value="Ribonuclease H-like"/>
    <property type="match status" value="1"/>
</dbReference>
<keyword evidence="2" id="KW-1185">Reference proteome</keyword>
<organism evidence="1 2">
    <name type="scientific">Pleuronectes platessa</name>
    <name type="common">European plaice</name>
    <dbReference type="NCBI Taxonomy" id="8262"/>
    <lineage>
        <taxon>Eukaryota</taxon>
        <taxon>Metazoa</taxon>
        <taxon>Chordata</taxon>
        <taxon>Craniata</taxon>
        <taxon>Vertebrata</taxon>
        <taxon>Euteleostomi</taxon>
        <taxon>Actinopterygii</taxon>
        <taxon>Neopterygii</taxon>
        <taxon>Teleostei</taxon>
        <taxon>Neoteleostei</taxon>
        <taxon>Acanthomorphata</taxon>
        <taxon>Carangaria</taxon>
        <taxon>Pleuronectiformes</taxon>
        <taxon>Pleuronectoidei</taxon>
        <taxon>Pleuronectidae</taxon>
        <taxon>Pleuronectes</taxon>
    </lineage>
</organism>
<gene>
    <name evidence="1" type="ORF">PLEPLA_LOCUS19505</name>
</gene>
<name>A0A9N7YMX3_PLEPL</name>
<dbReference type="EMBL" id="CADEAL010001336">
    <property type="protein sequence ID" value="CAB1431448.1"/>
    <property type="molecule type" value="Genomic_DNA"/>
</dbReference>
<comment type="caution">
    <text evidence="1">The sequence shown here is derived from an EMBL/GenBank/DDBJ whole genome shotgun (WGS) entry which is preliminary data.</text>
</comment>
<dbReference type="InterPro" id="IPR012337">
    <property type="entry name" value="RNaseH-like_sf"/>
</dbReference>
<dbReference type="AlphaFoldDB" id="A0A9N7YMX3"/>
<protein>
    <submittedName>
        <fullName evidence="1">Uncharacterized protein</fullName>
    </submittedName>
</protein>
<evidence type="ECO:0000313" key="2">
    <source>
        <dbReference type="Proteomes" id="UP001153269"/>
    </source>
</evidence>
<accession>A0A9N7YMX3</accession>
<reference evidence="1" key="1">
    <citation type="submission" date="2020-03" db="EMBL/GenBank/DDBJ databases">
        <authorList>
            <person name="Weist P."/>
        </authorList>
    </citation>
    <scope>NUCLEOTIDE SEQUENCE</scope>
</reference>
<sequence>MIKRIQHNKEPLKATLAQQKHNLATLTSAEYDRLANLETLLEPCRYVTELLGGDKYVSCSVVLPALCHLLRTMEISDVDPAYIVRFKAAFKGDLNTRKENTNLSWLKLATALDPRFKDLRCLPKAEREEVWQKLSQMLKDRDTESQPCSDEMEPEPPKKKVALLLLGSESESDEDANFNDKTLDRYRAEPSVSIDCYCY</sequence>
<dbReference type="Proteomes" id="UP001153269">
    <property type="component" value="Unassembled WGS sequence"/>
</dbReference>
<evidence type="ECO:0000313" key="1">
    <source>
        <dbReference type="EMBL" id="CAB1431448.1"/>
    </source>
</evidence>